<dbReference type="Proteomes" id="UP000308196">
    <property type="component" value="Chromosome"/>
</dbReference>
<evidence type="ECO:0000313" key="1">
    <source>
        <dbReference type="EMBL" id="VTR49316.1"/>
    </source>
</evidence>
<proteinExistence type="predicted"/>
<evidence type="ECO:0000313" key="2">
    <source>
        <dbReference type="Proteomes" id="UP000308196"/>
    </source>
</evidence>
<gene>
    <name evidence="1" type="ORF">NCTC11429_03857</name>
</gene>
<dbReference type="STRING" id="1123265.GCA_000686625_04295"/>
<dbReference type="KEGG" id="stha:NCTC11429_03857"/>
<protein>
    <submittedName>
        <fullName evidence="1">Uncharacterized protein</fullName>
    </submittedName>
</protein>
<organism evidence="1 2">
    <name type="scientific">Sphingobacterium thalpophilum</name>
    <dbReference type="NCBI Taxonomy" id="259"/>
    <lineage>
        <taxon>Bacteria</taxon>
        <taxon>Pseudomonadati</taxon>
        <taxon>Bacteroidota</taxon>
        <taxon>Sphingobacteriia</taxon>
        <taxon>Sphingobacteriales</taxon>
        <taxon>Sphingobacteriaceae</taxon>
        <taxon>Sphingobacterium</taxon>
    </lineage>
</organism>
<dbReference type="AlphaFoldDB" id="A0A4U9VPQ0"/>
<sequence length="50" mass="5895">MFKNKHHSYGTKLLIELEDRLNEDKMTKKISNVSISQKASGNRQFRLPFD</sequence>
<dbReference type="EMBL" id="LR590484">
    <property type="protein sequence ID" value="VTR49316.1"/>
    <property type="molecule type" value="Genomic_DNA"/>
</dbReference>
<reference evidence="1 2" key="1">
    <citation type="submission" date="2019-05" db="EMBL/GenBank/DDBJ databases">
        <authorList>
            <consortium name="Pathogen Informatics"/>
        </authorList>
    </citation>
    <scope>NUCLEOTIDE SEQUENCE [LARGE SCALE GENOMIC DNA]</scope>
    <source>
        <strain evidence="1 2">NCTC11429</strain>
    </source>
</reference>
<accession>A0A4U9VPQ0</accession>
<name>A0A4U9VPQ0_9SPHI</name>